<reference evidence="4" key="1">
    <citation type="submission" date="2021-01" db="EMBL/GenBank/DDBJ databases">
        <title>Whole genome shotgun sequence of Catellatospora methionotrophica NBRC 14553.</title>
        <authorList>
            <person name="Komaki H."/>
            <person name="Tamura T."/>
        </authorList>
    </citation>
    <scope>NUCLEOTIDE SEQUENCE</scope>
    <source>
        <strain evidence="4">NBRC 14553</strain>
    </source>
</reference>
<keyword evidence="3" id="KW-1133">Transmembrane helix</keyword>
<evidence type="ECO:0000256" key="1">
    <source>
        <dbReference type="SAM" id="Coils"/>
    </source>
</evidence>
<proteinExistence type="predicted"/>
<keyword evidence="5" id="KW-1185">Reference proteome</keyword>
<evidence type="ECO:0000256" key="2">
    <source>
        <dbReference type="SAM" id="MobiDB-lite"/>
    </source>
</evidence>
<dbReference type="AlphaFoldDB" id="A0A8J3LIS0"/>
<keyword evidence="3" id="KW-0812">Transmembrane</keyword>
<evidence type="ECO:0000313" key="5">
    <source>
        <dbReference type="Proteomes" id="UP000660339"/>
    </source>
</evidence>
<protein>
    <recommendedName>
        <fullName evidence="6">Cell division protein FtsB</fullName>
    </recommendedName>
</protein>
<feature type="compositionally biased region" description="Low complexity" evidence="2">
    <location>
        <begin position="39"/>
        <end position="58"/>
    </location>
</feature>
<evidence type="ECO:0000313" key="4">
    <source>
        <dbReference type="EMBL" id="GIG13395.1"/>
    </source>
</evidence>
<name>A0A8J3LIS0_9ACTN</name>
<dbReference type="InterPro" id="IPR007060">
    <property type="entry name" value="FtsL/DivIC"/>
</dbReference>
<evidence type="ECO:0008006" key="6">
    <source>
        <dbReference type="Google" id="ProtNLM"/>
    </source>
</evidence>
<dbReference type="Proteomes" id="UP000660339">
    <property type="component" value="Unassembled WGS sequence"/>
</dbReference>
<accession>A0A8J3LIS0</accession>
<sequence length="187" mass="20715">MQRQKPGGQGPVRRPQGGTRGGARGTASVRTREGERSQSRPAAARRAAAAGAAKRTSAPNPHGLTGRATALLVILAALALGYAYPVRVYLTQLAEIDAMRQSQLEQQERIAGLERQAEKWKDDEYIKAQVRRRFFWVSPGQTPLIPIWDPDGRTDQDQTPKPPPAAEPDSWYGKLWTRLDPEPEKKN</sequence>
<evidence type="ECO:0000256" key="3">
    <source>
        <dbReference type="SAM" id="Phobius"/>
    </source>
</evidence>
<dbReference type="EMBL" id="BONJ01000006">
    <property type="protein sequence ID" value="GIG13395.1"/>
    <property type="molecule type" value="Genomic_DNA"/>
</dbReference>
<keyword evidence="3" id="KW-0472">Membrane</keyword>
<feature type="region of interest" description="Disordered" evidence="2">
    <location>
        <begin position="1"/>
        <end position="63"/>
    </location>
</feature>
<organism evidence="4 5">
    <name type="scientific">Catellatospora methionotrophica</name>
    <dbReference type="NCBI Taxonomy" id="121620"/>
    <lineage>
        <taxon>Bacteria</taxon>
        <taxon>Bacillati</taxon>
        <taxon>Actinomycetota</taxon>
        <taxon>Actinomycetes</taxon>
        <taxon>Micromonosporales</taxon>
        <taxon>Micromonosporaceae</taxon>
        <taxon>Catellatospora</taxon>
    </lineage>
</organism>
<dbReference type="Pfam" id="PF04977">
    <property type="entry name" value="DivIC"/>
    <property type="match status" value="1"/>
</dbReference>
<feature type="compositionally biased region" description="Basic and acidic residues" evidence="2">
    <location>
        <begin position="177"/>
        <end position="187"/>
    </location>
</feature>
<feature type="coiled-coil region" evidence="1">
    <location>
        <begin position="96"/>
        <end position="123"/>
    </location>
</feature>
<dbReference type="RefSeq" id="WP_166383251.1">
    <property type="nucleotide sequence ID" value="NZ_BAAATT010000014.1"/>
</dbReference>
<gene>
    <name evidence="4" type="ORF">Cme02nite_17270</name>
</gene>
<feature type="compositionally biased region" description="Low complexity" evidence="2">
    <location>
        <begin position="1"/>
        <end position="17"/>
    </location>
</feature>
<keyword evidence="1" id="KW-0175">Coiled coil</keyword>
<comment type="caution">
    <text evidence="4">The sequence shown here is derived from an EMBL/GenBank/DDBJ whole genome shotgun (WGS) entry which is preliminary data.</text>
</comment>
<feature type="region of interest" description="Disordered" evidence="2">
    <location>
        <begin position="145"/>
        <end position="187"/>
    </location>
</feature>
<feature type="transmembrane region" description="Helical" evidence="3">
    <location>
        <begin position="64"/>
        <end position="84"/>
    </location>
</feature>